<evidence type="ECO:0000313" key="1">
    <source>
        <dbReference type="EMBL" id="CEK53745.1"/>
    </source>
</evidence>
<reference evidence="1" key="1">
    <citation type="submission" date="2014-12" db="EMBL/GenBank/DDBJ databases">
        <title>Insight into the proteome of Arion vulgaris.</title>
        <authorList>
            <person name="Aradska J."/>
            <person name="Bulat T."/>
            <person name="Smidak R."/>
            <person name="Sarate P."/>
            <person name="Gangsoo J."/>
            <person name="Sialana F."/>
            <person name="Bilban M."/>
            <person name="Lubec G."/>
        </authorList>
    </citation>
    <scope>NUCLEOTIDE SEQUENCE</scope>
    <source>
        <tissue evidence="1">Skin</tissue>
    </source>
</reference>
<protein>
    <submittedName>
        <fullName evidence="1">Uncharacterized protein</fullName>
    </submittedName>
</protein>
<dbReference type="EMBL" id="HACG01006880">
    <property type="protein sequence ID" value="CEK53745.1"/>
    <property type="molecule type" value="Transcribed_RNA"/>
</dbReference>
<dbReference type="AlphaFoldDB" id="A0A0B6YDY4"/>
<accession>A0A0B6YDY4</accession>
<proteinExistence type="predicted"/>
<organism evidence="1">
    <name type="scientific">Arion vulgaris</name>
    <dbReference type="NCBI Taxonomy" id="1028688"/>
    <lineage>
        <taxon>Eukaryota</taxon>
        <taxon>Metazoa</taxon>
        <taxon>Spiralia</taxon>
        <taxon>Lophotrochozoa</taxon>
        <taxon>Mollusca</taxon>
        <taxon>Gastropoda</taxon>
        <taxon>Heterobranchia</taxon>
        <taxon>Euthyneura</taxon>
        <taxon>Panpulmonata</taxon>
        <taxon>Eupulmonata</taxon>
        <taxon>Stylommatophora</taxon>
        <taxon>Helicina</taxon>
        <taxon>Arionoidea</taxon>
        <taxon>Arionidae</taxon>
        <taxon>Arion</taxon>
    </lineage>
</organism>
<sequence>MNRRILLLCRELTLMYNLESRGSSYCEDYVLSFHTKISVFVSTSRQKHIHSDLCPQGR</sequence>
<gene>
    <name evidence="1" type="primary">ORF21127</name>
</gene>
<name>A0A0B6YDY4_9EUPU</name>